<evidence type="ECO:0008006" key="2">
    <source>
        <dbReference type="Google" id="ProtNLM"/>
    </source>
</evidence>
<protein>
    <recommendedName>
        <fullName evidence="2">TFIIS-type domain-containing protein</fullName>
    </recommendedName>
</protein>
<organism evidence="1">
    <name type="scientific">viral metagenome</name>
    <dbReference type="NCBI Taxonomy" id="1070528"/>
    <lineage>
        <taxon>unclassified sequences</taxon>
        <taxon>metagenomes</taxon>
        <taxon>organismal metagenomes</taxon>
    </lineage>
</organism>
<proteinExistence type="predicted"/>
<sequence>MNFCENCNFMLYKKLSGGESCEEGIPDDSGVCDLLEYCKNCGYEKKITDDNISVYKRNYKNNFVIDNILNNKYIVYDNTLPRLSIDCKNDNCITHNKFNHLSDKNSFLINNIPENIEDSDINDILSEFTYPDSYKEVLPDIKDYVHTVKGLRIHYKRIRLSEVIVYYSNIEDPNLSLEKNVKLLDTINLEFKIYLEDLAMEDRFKQKESLSVEPYQTIDKEVMYVKYDPENMKYIYICVNCGTSW</sequence>
<name>A0A6C0B3S3_9ZZZZ</name>
<evidence type="ECO:0000313" key="1">
    <source>
        <dbReference type="EMBL" id="QHS86680.1"/>
    </source>
</evidence>
<reference evidence="1" key="1">
    <citation type="journal article" date="2020" name="Nature">
        <title>Giant virus diversity and host interactions through global metagenomics.</title>
        <authorList>
            <person name="Schulz F."/>
            <person name="Roux S."/>
            <person name="Paez-Espino D."/>
            <person name="Jungbluth S."/>
            <person name="Walsh D.A."/>
            <person name="Denef V.J."/>
            <person name="McMahon K.D."/>
            <person name="Konstantinidis K.T."/>
            <person name="Eloe-Fadrosh E.A."/>
            <person name="Kyrpides N.C."/>
            <person name="Woyke T."/>
        </authorList>
    </citation>
    <scope>NUCLEOTIDE SEQUENCE</scope>
    <source>
        <strain evidence="1">GVMAG-M-3300009422-16</strain>
    </source>
</reference>
<accession>A0A6C0B3S3</accession>
<dbReference type="EMBL" id="MN739060">
    <property type="protein sequence ID" value="QHS86680.1"/>
    <property type="molecule type" value="Genomic_DNA"/>
</dbReference>
<dbReference type="AlphaFoldDB" id="A0A6C0B3S3"/>